<dbReference type="SUPFAM" id="SSF56801">
    <property type="entry name" value="Acetyl-CoA synthetase-like"/>
    <property type="match status" value="1"/>
</dbReference>
<dbReference type="Gene3D" id="3.40.50.12780">
    <property type="entry name" value="N-terminal domain of ligase-like"/>
    <property type="match status" value="1"/>
</dbReference>
<feature type="domain" description="AMP-binding enzyme C-terminal" evidence="7">
    <location>
        <begin position="440"/>
        <end position="515"/>
    </location>
</feature>
<organism evidence="8 9">
    <name type="scientific">Eremothecium gossypii (strain ATCC 10895 / CBS 109.51 / FGSC 9923 / NRRL Y-1056)</name>
    <name type="common">Yeast</name>
    <name type="synonym">Ashbya gossypii</name>
    <dbReference type="NCBI Taxonomy" id="284811"/>
    <lineage>
        <taxon>Eukaryota</taxon>
        <taxon>Fungi</taxon>
        <taxon>Dikarya</taxon>
        <taxon>Ascomycota</taxon>
        <taxon>Saccharomycotina</taxon>
        <taxon>Saccharomycetes</taxon>
        <taxon>Saccharomycetales</taxon>
        <taxon>Saccharomycetaceae</taxon>
        <taxon>Eremothecium</taxon>
    </lineage>
</organism>
<dbReference type="PANTHER" id="PTHR43201">
    <property type="entry name" value="ACYL-COA SYNTHETASE"/>
    <property type="match status" value="1"/>
</dbReference>
<evidence type="ECO:0000259" key="7">
    <source>
        <dbReference type="Pfam" id="PF13193"/>
    </source>
</evidence>
<reference evidence="9" key="2">
    <citation type="journal article" date="2013" name="G3 (Bethesda)">
        <title>Genomes of Ashbya fungi isolated from insects reveal four mating-type loci, numerous translocations, lack of transposons, and distinct gene duplications.</title>
        <authorList>
            <person name="Dietrich F.S."/>
            <person name="Voegeli S."/>
            <person name="Kuo S."/>
            <person name="Philippsen P."/>
        </authorList>
    </citation>
    <scope>GENOME REANNOTATION</scope>
    <source>
        <strain evidence="9">ATCC 10895 / CBS 109.51 / FGSC 9923 / NRRL Y-1056</strain>
    </source>
</reference>
<dbReference type="GO" id="GO:0006631">
    <property type="term" value="P:fatty acid metabolic process"/>
    <property type="evidence" value="ECO:0000318"/>
    <property type="project" value="GO_Central"/>
</dbReference>
<dbReference type="GeneID" id="4618747"/>
<keyword evidence="4" id="KW-0067">ATP-binding</keyword>
<keyword evidence="3" id="KW-0547">Nucleotide-binding</keyword>
<dbReference type="InterPro" id="IPR045310">
    <property type="entry name" value="Pcs60-like"/>
</dbReference>
<dbReference type="PANTHER" id="PTHR43201:SF5">
    <property type="entry name" value="MEDIUM-CHAIN ACYL-COA LIGASE ACSF2, MITOCHONDRIAL"/>
    <property type="match status" value="1"/>
</dbReference>
<protein>
    <submittedName>
        <fullName evidence="8">AAR168Cp</fullName>
    </submittedName>
</protein>
<accession>Q75EA9</accession>
<dbReference type="Pfam" id="PF13193">
    <property type="entry name" value="AMP-binding_C"/>
    <property type="match status" value="1"/>
</dbReference>
<dbReference type="eggNOG" id="KOG1176">
    <property type="taxonomic scope" value="Eukaryota"/>
</dbReference>
<evidence type="ECO:0000313" key="9">
    <source>
        <dbReference type="Proteomes" id="UP000000591"/>
    </source>
</evidence>
<dbReference type="GO" id="GO:0050203">
    <property type="term" value="F:oxalate-CoA ligase activity"/>
    <property type="evidence" value="ECO:0007669"/>
    <property type="project" value="EnsemblFungi"/>
</dbReference>
<dbReference type="Proteomes" id="UP000000591">
    <property type="component" value="Chromosome I"/>
</dbReference>
<keyword evidence="9" id="KW-1185">Reference proteome</keyword>
<evidence type="ECO:0000313" key="8">
    <source>
        <dbReference type="EMBL" id="AAS50535.1"/>
    </source>
</evidence>
<dbReference type="GO" id="GO:0003729">
    <property type="term" value="F:mRNA binding"/>
    <property type="evidence" value="ECO:0007669"/>
    <property type="project" value="EnsemblFungi"/>
</dbReference>
<name>Q75EA9_EREGS</name>
<proteinExistence type="inferred from homology"/>
<dbReference type="AlphaFoldDB" id="Q75EA9"/>
<evidence type="ECO:0000256" key="3">
    <source>
        <dbReference type="ARBA" id="ARBA00022741"/>
    </source>
</evidence>
<dbReference type="InterPro" id="IPR042099">
    <property type="entry name" value="ANL_N_sf"/>
</dbReference>
<dbReference type="Pfam" id="PF00501">
    <property type="entry name" value="AMP-binding"/>
    <property type="match status" value="1"/>
</dbReference>
<keyword evidence="2" id="KW-0436">Ligase</keyword>
<reference evidence="8 9" key="1">
    <citation type="journal article" date="2004" name="Science">
        <title>The Ashbya gossypii genome as a tool for mapping the ancient Saccharomyces cerevisiae genome.</title>
        <authorList>
            <person name="Dietrich F.S."/>
            <person name="Voegeli S."/>
            <person name="Brachat S."/>
            <person name="Lerch A."/>
            <person name="Gates K."/>
            <person name="Steiner S."/>
            <person name="Mohr C."/>
            <person name="Pohlmann R."/>
            <person name="Luedi P."/>
            <person name="Choi S."/>
            <person name="Wing R.A."/>
            <person name="Flavier A."/>
            <person name="Gaffney T.D."/>
            <person name="Philippsen P."/>
        </authorList>
    </citation>
    <scope>NUCLEOTIDE SEQUENCE [LARGE SCALE GENOMIC DNA]</scope>
    <source>
        <strain evidence="9">ATCC 10895 / CBS 109.51 / FGSC 9923 / NRRL Y-1056</strain>
    </source>
</reference>
<sequence>MSTFNEAIRCTDSRAVIEPDSGLSLSYRELSHIVGHLQLMFLDPKSPLAGIPRQAAIGISLPNGLEFVAAFLAVTMDAKVAAPLNPNYKAEELDFYLEDLQTSMILVPKGSTSAGNTEIQKAAQKWQTMLVELAFSPERNRVEFQVFSPKDNYKSPIYDSVKHVARFFNVEPMFPGKPKAEDVALILHTSGTTSKPKTVPLLHRNIVTSMQNISRTYRLSPKDNSYVVMPLFHVHGLIGVLLSSFYAQASVIVPPRFSAGRFWADFVKYKANWFSCVPTISQIMLNVEKPSPLPEIRFIRSCSSALAPSTLHQLEEVFRAPVVEAYAMTEASHQMTSNELPPGKRKPGTVGKPQGVEVVILNEKDEVMPQGQQGEVSIRGSNVTPGYRNNPKANQENFTRAEHYFRTGDQGFFDEDGFLVLTGRLKELINRGGEKISPLELDAVMLSHPAVNEAIAYGVANTKYGQVVHAAVVLRAGQKLDYEGLAAYMKEKVASFKVPERVFFVDKLPKTATGKVQRRMLAEVFSSKSKL</sequence>
<dbReference type="InterPro" id="IPR025110">
    <property type="entry name" value="AMP-bd_C"/>
</dbReference>
<evidence type="ECO:0000256" key="4">
    <source>
        <dbReference type="ARBA" id="ARBA00022840"/>
    </source>
</evidence>
<feature type="compositionally biased region" description="Polar residues" evidence="5">
    <location>
        <begin position="370"/>
        <end position="384"/>
    </location>
</feature>
<evidence type="ECO:0000259" key="6">
    <source>
        <dbReference type="Pfam" id="PF00501"/>
    </source>
</evidence>
<dbReference type="RefSeq" id="NP_982711.1">
    <property type="nucleotide sequence ID" value="NM_208064.1"/>
</dbReference>
<dbReference type="PROSITE" id="PS00455">
    <property type="entry name" value="AMP_BINDING"/>
    <property type="match status" value="1"/>
</dbReference>
<dbReference type="GO" id="GO:0033611">
    <property type="term" value="P:oxalate catabolic process"/>
    <property type="evidence" value="ECO:0007669"/>
    <property type="project" value="EnsemblFungi"/>
</dbReference>
<evidence type="ECO:0000256" key="5">
    <source>
        <dbReference type="SAM" id="MobiDB-lite"/>
    </source>
</evidence>
<feature type="region of interest" description="Disordered" evidence="5">
    <location>
        <begin position="370"/>
        <end position="393"/>
    </location>
</feature>
<dbReference type="OrthoDB" id="3633556at2759"/>
<dbReference type="FunCoup" id="Q75EA9">
    <property type="interactions" value="625"/>
</dbReference>
<evidence type="ECO:0000256" key="1">
    <source>
        <dbReference type="ARBA" id="ARBA00006432"/>
    </source>
</evidence>
<dbReference type="GO" id="GO:0005524">
    <property type="term" value="F:ATP binding"/>
    <property type="evidence" value="ECO:0007669"/>
    <property type="project" value="UniProtKB-KW"/>
</dbReference>
<gene>
    <name evidence="8" type="ORF">AGOS_AAR168C</name>
</gene>
<dbReference type="EMBL" id="AE016814">
    <property type="protein sequence ID" value="AAS50535.1"/>
    <property type="molecule type" value="Genomic_DNA"/>
</dbReference>
<dbReference type="GO" id="GO:0005782">
    <property type="term" value="C:peroxisomal matrix"/>
    <property type="evidence" value="ECO:0007669"/>
    <property type="project" value="EnsemblFungi"/>
</dbReference>
<dbReference type="OMA" id="TFRGYYR"/>
<evidence type="ECO:0000256" key="2">
    <source>
        <dbReference type="ARBA" id="ARBA00022598"/>
    </source>
</evidence>
<feature type="domain" description="AMP-dependent synthetase/ligase" evidence="6">
    <location>
        <begin position="10"/>
        <end position="387"/>
    </location>
</feature>
<dbReference type="Gene3D" id="3.30.300.30">
    <property type="match status" value="1"/>
</dbReference>
<dbReference type="STRING" id="284811.Q75EA9"/>
<comment type="similarity">
    <text evidence="1">Belongs to the ATP-dependent AMP-binding enzyme family.</text>
</comment>
<dbReference type="InterPro" id="IPR000873">
    <property type="entry name" value="AMP-dep_synth/lig_dom"/>
</dbReference>
<dbReference type="InterPro" id="IPR045851">
    <property type="entry name" value="AMP-bd_C_sf"/>
</dbReference>
<dbReference type="GO" id="GO:0031956">
    <property type="term" value="F:medium-chain fatty acid-CoA ligase activity"/>
    <property type="evidence" value="ECO:0000318"/>
    <property type="project" value="GO_Central"/>
</dbReference>
<dbReference type="FunFam" id="3.40.50.12780:FF:000039">
    <property type="entry name" value="Peroxisomal-coenzyme A synthetase"/>
    <property type="match status" value="1"/>
</dbReference>
<dbReference type="CDD" id="cd05926">
    <property type="entry name" value="FACL_fum10p_like"/>
    <property type="match status" value="1"/>
</dbReference>
<dbReference type="InterPro" id="IPR020845">
    <property type="entry name" value="AMP-binding_CS"/>
</dbReference>
<dbReference type="KEGG" id="ago:AGOS_AAR168C"/>
<dbReference type="GO" id="GO:0005778">
    <property type="term" value="C:peroxisomal membrane"/>
    <property type="evidence" value="ECO:0007669"/>
    <property type="project" value="EnsemblFungi"/>
</dbReference>
<dbReference type="HOGENOM" id="CLU_000022_59_0_1"/>
<dbReference type="InParanoid" id="Q75EA9"/>